<feature type="transmembrane region" description="Helical" evidence="1">
    <location>
        <begin position="314"/>
        <end position="338"/>
    </location>
</feature>
<feature type="transmembrane region" description="Helical" evidence="1">
    <location>
        <begin position="427"/>
        <end position="448"/>
    </location>
</feature>
<dbReference type="Pfam" id="PF16949">
    <property type="entry name" value="ABC_tran_2"/>
    <property type="match status" value="1"/>
</dbReference>
<gene>
    <name evidence="2" type="ORF">MJG50_09745</name>
</gene>
<dbReference type="Proteomes" id="UP001431131">
    <property type="component" value="Unassembled WGS sequence"/>
</dbReference>
<sequence>MTKKLLFVQWRMFVNSIRSKGAKGIGGIALSVIVVGIFVVLLSKLAWEVSGFIPQQLIGDLFPYISIISVSMILLLGIPQIFKSLYSESDLSFLFTMPIPTRSIFWVKYIQSFVGIPIIVFLLTFIPLVIYGLNIGANFLYYPVLLFVLLSNIVIGLSLAYLFNLGLIQILPASRANELMTVMSALSGLLIYVLFQIPNFFYDEPIGKESIGQLPAFPKWLPLSWGGDAVSSAITGATGFLIPIVLLILIAAIVALLSSTLVEKGFRTGWIRLSEGGKKKKQKTKVKKGNAISHPIIAVGKKEWLSVKRDLREWMVFMPLGFFAIFAIFGFVSSGVNISDLREHGNVTWVIAQGLFLFIYAMFNGSMSAAAIAREGKSISILRMLPLTGNQIALGKLWISWLLPLIMLSIIEIAIGIFLNWTVYQHIAGILMNALVTVGISSIGIWIGTIGAKYNPANPQNRVKFVPSLLLMFLSYIYLFIAMIPFGILIIPSETGEFLSSVSTDFGGFIGLVAKLAASFIEMKTNSPILTFILALISMAIISLGTATITLLLSGKKLDKGIKIEMVSESRTKLR</sequence>
<dbReference type="AlphaFoldDB" id="A0AAW5E6U7"/>
<feature type="transmembrane region" description="Helical" evidence="1">
    <location>
        <begin position="529"/>
        <end position="553"/>
    </location>
</feature>
<organism evidence="2 3">
    <name type="scientific">Fredinandcohnia quinoae</name>
    <dbReference type="NCBI Taxonomy" id="2918902"/>
    <lineage>
        <taxon>Bacteria</taxon>
        <taxon>Bacillati</taxon>
        <taxon>Bacillota</taxon>
        <taxon>Bacilli</taxon>
        <taxon>Bacillales</taxon>
        <taxon>Bacillaceae</taxon>
        <taxon>Fredinandcohnia</taxon>
    </lineage>
</organism>
<evidence type="ECO:0000313" key="2">
    <source>
        <dbReference type="EMBL" id="MCH1625612.1"/>
    </source>
</evidence>
<dbReference type="InterPro" id="IPR031599">
    <property type="entry name" value="ABC_tran_2"/>
</dbReference>
<feature type="transmembrane region" description="Helical" evidence="1">
    <location>
        <begin position="112"/>
        <end position="133"/>
    </location>
</feature>
<evidence type="ECO:0000256" key="1">
    <source>
        <dbReference type="SAM" id="Phobius"/>
    </source>
</evidence>
<name>A0AAW5E6U7_9BACI</name>
<feature type="transmembrane region" description="Helical" evidence="1">
    <location>
        <begin position="139"/>
        <end position="164"/>
    </location>
</feature>
<dbReference type="RefSeq" id="WP_240255253.1">
    <property type="nucleotide sequence ID" value="NZ_JAKTTI010000012.1"/>
</dbReference>
<protein>
    <recommendedName>
        <fullName evidence="4">ABC-2 type transport system permease protein</fullName>
    </recommendedName>
</protein>
<comment type="caution">
    <text evidence="2">The sequence shown here is derived from an EMBL/GenBank/DDBJ whole genome shotgun (WGS) entry which is preliminary data.</text>
</comment>
<accession>A0AAW5E6U7</accession>
<keyword evidence="1" id="KW-0812">Transmembrane</keyword>
<keyword evidence="1" id="KW-1133">Transmembrane helix</keyword>
<feature type="transmembrane region" description="Helical" evidence="1">
    <location>
        <begin position="176"/>
        <end position="195"/>
    </location>
</feature>
<feature type="transmembrane region" description="Helical" evidence="1">
    <location>
        <begin position="469"/>
        <end position="491"/>
    </location>
</feature>
<keyword evidence="1" id="KW-0472">Membrane</keyword>
<evidence type="ECO:0008006" key="4">
    <source>
        <dbReference type="Google" id="ProtNLM"/>
    </source>
</evidence>
<dbReference type="EMBL" id="JAKTTI010000012">
    <property type="protein sequence ID" value="MCH1625612.1"/>
    <property type="molecule type" value="Genomic_DNA"/>
</dbReference>
<proteinExistence type="predicted"/>
<feature type="transmembrane region" description="Helical" evidence="1">
    <location>
        <begin position="61"/>
        <end position="82"/>
    </location>
</feature>
<evidence type="ECO:0000313" key="3">
    <source>
        <dbReference type="Proteomes" id="UP001431131"/>
    </source>
</evidence>
<reference evidence="2" key="1">
    <citation type="submission" date="2022-02" db="EMBL/GenBank/DDBJ databases">
        <title>Fredinandcohnia quinoae sp. nov. isolated from Chenopodium quinoa seeds.</title>
        <authorList>
            <person name="Saati-Santamaria Z."/>
            <person name="Flores-Felix J.D."/>
            <person name="Igual J.M."/>
            <person name="Velazquez E."/>
            <person name="Garcia-Fraile P."/>
            <person name="Martinez-Molina E."/>
        </authorList>
    </citation>
    <scope>NUCLEOTIDE SEQUENCE</scope>
    <source>
        <strain evidence="2">SECRCQ15</strain>
    </source>
</reference>
<feature type="transmembrane region" description="Helical" evidence="1">
    <location>
        <begin position="350"/>
        <end position="373"/>
    </location>
</feature>
<keyword evidence="3" id="KW-1185">Reference proteome</keyword>
<feature type="transmembrane region" description="Helical" evidence="1">
    <location>
        <begin position="240"/>
        <end position="262"/>
    </location>
</feature>
<feature type="transmembrane region" description="Helical" evidence="1">
    <location>
        <begin position="21"/>
        <end position="41"/>
    </location>
</feature>
<feature type="transmembrane region" description="Helical" evidence="1">
    <location>
        <begin position="394"/>
        <end position="421"/>
    </location>
</feature>